<evidence type="ECO:0000256" key="4">
    <source>
        <dbReference type="SAM" id="Phobius"/>
    </source>
</evidence>
<keyword evidence="4" id="KW-1133">Transmembrane helix</keyword>
<dbReference type="AlphaFoldDB" id="A0A841GWL2"/>
<reference evidence="5 6" key="1">
    <citation type="submission" date="2020-08" db="EMBL/GenBank/DDBJ databases">
        <title>Genomic Encyclopedia of Type Strains, Phase IV (KMG-IV): sequencing the most valuable type-strain genomes for metagenomic binning, comparative biology and taxonomic classification.</title>
        <authorList>
            <person name="Goeker M."/>
        </authorList>
    </citation>
    <scope>NUCLEOTIDE SEQUENCE [LARGE SCALE GENOMIC DNA]</scope>
    <source>
        <strain evidence="5 6">DSM 29007</strain>
    </source>
</reference>
<protein>
    <submittedName>
        <fullName evidence="5">CDP-diacylglycerol--glycerol-3-phosphate 3-phosphatidyltransferase</fullName>
        <ecNumber evidence="5">2.7.8.5</ecNumber>
    </submittedName>
</protein>
<feature type="transmembrane region" description="Helical" evidence="4">
    <location>
        <begin position="155"/>
        <end position="171"/>
    </location>
</feature>
<feature type="transmembrane region" description="Helical" evidence="4">
    <location>
        <begin position="118"/>
        <end position="135"/>
    </location>
</feature>
<dbReference type="GO" id="GO:0008654">
    <property type="term" value="P:phospholipid biosynthetic process"/>
    <property type="evidence" value="ECO:0007669"/>
    <property type="project" value="InterPro"/>
</dbReference>
<dbReference type="EMBL" id="JACHIA010000004">
    <property type="protein sequence ID" value="MBB6070254.1"/>
    <property type="molecule type" value="Genomic_DNA"/>
</dbReference>
<dbReference type="InterPro" id="IPR043130">
    <property type="entry name" value="CDP-OH_PTrfase_TM_dom"/>
</dbReference>
<feature type="transmembrane region" description="Helical" evidence="4">
    <location>
        <begin position="32"/>
        <end position="50"/>
    </location>
</feature>
<comment type="similarity">
    <text evidence="2">Belongs to the CDP-alcohol phosphatidyltransferase class-I family.</text>
</comment>
<dbReference type="GO" id="GO:0016020">
    <property type="term" value="C:membrane"/>
    <property type="evidence" value="ECO:0007669"/>
    <property type="project" value="InterPro"/>
</dbReference>
<evidence type="ECO:0000313" key="6">
    <source>
        <dbReference type="Proteomes" id="UP000582837"/>
    </source>
</evidence>
<gene>
    <name evidence="5" type="ORF">HNQ61_001873</name>
</gene>
<keyword evidence="4" id="KW-0812">Transmembrane</keyword>
<evidence type="ECO:0000256" key="1">
    <source>
        <dbReference type="ARBA" id="ARBA00022679"/>
    </source>
</evidence>
<dbReference type="GO" id="GO:0008444">
    <property type="term" value="F:CDP-diacylglycerol-glycerol-3-phosphate 3-phosphatidyltransferase activity"/>
    <property type="evidence" value="ECO:0007669"/>
    <property type="project" value="UniProtKB-EC"/>
</dbReference>
<dbReference type="EC" id="2.7.8.5" evidence="5"/>
<keyword evidence="4" id="KW-0472">Membrane</keyword>
<dbReference type="Pfam" id="PF01066">
    <property type="entry name" value="CDP-OH_P_transf"/>
    <property type="match status" value="1"/>
</dbReference>
<evidence type="ECO:0000256" key="2">
    <source>
        <dbReference type="RuleBase" id="RU003750"/>
    </source>
</evidence>
<accession>A0A841GWL2</accession>
<evidence type="ECO:0000313" key="5">
    <source>
        <dbReference type="EMBL" id="MBB6070254.1"/>
    </source>
</evidence>
<dbReference type="InterPro" id="IPR048254">
    <property type="entry name" value="CDP_ALCOHOL_P_TRANSF_CS"/>
</dbReference>
<dbReference type="InterPro" id="IPR000462">
    <property type="entry name" value="CDP-OH_P_trans"/>
</dbReference>
<dbReference type="PROSITE" id="PS00379">
    <property type="entry name" value="CDP_ALCOHOL_P_TRANSF"/>
    <property type="match status" value="1"/>
</dbReference>
<sequence>MKIQPSAWREQGTRLLNPLLELFVRSGLSPNVITTIGFLVTAGAGVSFFFGRLQLGGLLVLLGGLFDVIDGYVARKRGLSTVFGSFYDSTLDRISEVVVLLGVLSLYNGDYPTLGEPWMVYVVASALAGSLLVSYTRARAEGLGIDCRVGLMQRAERILLLGIATLFFGSWKDGVVLTWVMIVMAVTTNLTALYRIYWVYQHTRATAAPPPATPKRSQAKSPVKGSF</sequence>
<keyword evidence="1 2" id="KW-0808">Transferase</keyword>
<feature type="transmembrane region" description="Helical" evidence="4">
    <location>
        <begin position="56"/>
        <end position="74"/>
    </location>
</feature>
<evidence type="ECO:0000256" key="3">
    <source>
        <dbReference type="SAM" id="MobiDB-lite"/>
    </source>
</evidence>
<feature type="region of interest" description="Disordered" evidence="3">
    <location>
        <begin position="207"/>
        <end position="227"/>
    </location>
</feature>
<proteinExistence type="inferred from homology"/>
<feature type="transmembrane region" description="Helical" evidence="4">
    <location>
        <begin position="177"/>
        <end position="197"/>
    </location>
</feature>
<name>A0A841GWL2_9BACT</name>
<comment type="caution">
    <text evidence="5">The sequence shown here is derived from an EMBL/GenBank/DDBJ whole genome shotgun (WGS) entry which is preliminary data.</text>
</comment>
<dbReference type="RefSeq" id="WP_170035651.1">
    <property type="nucleotide sequence ID" value="NZ_JABDTL010000001.1"/>
</dbReference>
<keyword evidence="6" id="KW-1185">Reference proteome</keyword>
<organism evidence="5 6">
    <name type="scientific">Longimicrobium terrae</name>
    <dbReference type="NCBI Taxonomy" id="1639882"/>
    <lineage>
        <taxon>Bacteria</taxon>
        <taxon>Pseudomonadati</taxon>
        <taxon>Gemmatimonadota</taxon>
        <taxon>Longimicrobiia</taxon>
        <taxon>Longimicrobiales</taxon>
        <taxon>Longimicrobiaceae</taxon>
        <taxon>Longimicrobium</taxon>
    </lineage>
</organism>
<dbReference type="Gene3D" id="1.20.120.1760">
    <property type="match status" value="1"/>
</dbReference>
<dbReference type="Proteomes" id="UP000582837">
    <property type="component" value="Unassembled WGS sequence"/>
</dbReference>